<dbReference type="Pfam" id="PF08941">
    <property type="entry name" value="USP8_interact"/>
    <property type="match status" value="1"/>
</dbReference>
<dbReference type="Proteomes" id="UP000440578">
    <property type="component" value="Unassembled WGS sequence"/>
</dbReference>
<dbReference type="EMBL" id="VIIS01001904">
    <property type="protein sequence ID" value="KAF0291136.1"/>
    <property type="molecule type" value="Genomic_DNA"/>
</dbReference>
<evidence type="ECO:0000256" key="7">
    <source>
        <dbReference type="ARBA" id="ARBA00022771"/>
    </source>
</evidence>
<evidence type="ECO:0000256" key="8">
    <source>
        <dbReference type="ARBA" id="ARBA00022786"/>
    </source>
</evidence>
<dbReference type="AlphaFoldDB" id="A0A6A4V979"/>
<dbReference type="SMART" id="SM00184">
    <property type="entry name" value="RING"/>
    <property type="match status" value="1"/>
</dbReference>
<evidence type="ECO:0000256" key="4">
    <source>
        <dbReference type="ARBA" id="ARBA00015711"/>
    </source>
</evidence>
<dbReference type="PANTHER" id="PTHR10131:SF157">
    <property type="entry name" value="RECEPTOR-ASSOCIATED FACTOR, PUTATIVE-RELATED"/>
    <property type="match status" value="1"/>
</dbReference>
<dbReference type="PANTHER" id="PTHR10131">
    <property type="entry name" value="TNF RECEPTOR ASSOCIATED FACTOR"/>
    <property type="match status" value="1"/>
</dbReference>
<dbReference type="InterPro" id="IPR013083">
    <property type="entry name" value="Znf_RING/FYVE/PHD"/>
</dbReference>
<keyword evidence="5" id="KW-0808">Transferase</keyword>
<keyword evidence="17" id="KW-1185">Reference proteome</keyword>
<dbReference type="OrthoDB" id="1630758at2759"/>
<dbReference type="PROSITE" id="PS00518">
    <property type="entry name" value="ZF_RING_1"/>
    <property type="match status" value="1"/>
</dbReference>
<evidence type="ECO:0000313" key="17">
    <source>
        <dbReference type="Proteomes" id="UP000440578"/>
    </source>
</evidence>
<name>A0A6A4V979_AMPAM</name>
<evidence type="ECO:0000256" key="2">
    <source>
        <dbReference type="ARBA" id="ARBA00004906"/>
    </source>
</evidence>
<dbReference type="GO" id="GO:0043122">
    <property type="term" value="P:regulation of canonical NF-kappaB signal transduction"/>
    <property type="evidence" value="ECO:0007669"/>
    <property type="project" value="TreeGrafter"/>
</dbReference>
<dbReference type="SUPFAM" id="SSF160088">
    <property type="entry name" value="NRDP1 C-terminal domain-like"/>
    <property type="match status" value="1"/>
</dbReference>
<evidence type="ECO:0000256" key="5">
    <source>
        <dbReference type="ARBA" id="ARBA00022679"/>
    </source>
</evidence>
<comment type="pathway">
    <text evidence="2">Protein modification; protein ubiquitination.</text>
</comment>
<comment type="catalytic activity">
    <reaction evidence="1">
        <text>S-ubiquitinyl-[E2 ubiquitin-conjugating enzyme]-L-cysteine + [acceptor protein]-L-lysine = [E2 ubiquitin-conjugating enzyme]-L-cysteine + N(6)-ubiquitinyl-[acceptor protein]-L-lysine.</text>
        <dbReference type="EC" id="2.3.2.27"/>
    </reaction>
</comment>
<keyword evidence="7 12" id="KW-0863">Zinc-finger</keyword>
<dbReference type="InterPro" id="IPR017907">
    <property type="entry name" value="Znf_RING_CS"/>
</dbReference>
<keyword evidence="6" id="KW-0479">Metal-binding</keyword>
<dbReference type="EMBL" id="VIIS01001802">
    <property type="protein sequence ID" value="KAF0292615.1"/>
    <property type="molecule type" value="Genomic_DNA"/>
</dbReference>
<evidence type="ECO:0000256" key="12">
    <source>
        <dbReference type="PROSITE-ProRule" id="PRU00175"/>
    </source>
</evidence>
<evidence type="ECO:0000256" key="11">
    <source>
        <dbReference type="ARBA" id="ARBA00031762"/>
    </source>
</evidence>
<proteinExistence type="predicted"/>
<gene>
    <name evidence="15" type="primary">rnf41_1</name>
    <name evidence="16" type="synonym">rnf41_0</name>
    <name evidence="16" type="ORF">FJT64_009433</name>
    <name evidence="15" type="ORF">FJT64_010682</name>
</gene>
<dbReference type="SUPFAM" id="SSF57850">
    <property type="entry name" value="RING/U-box"/>
    <property type="match status" value="1"/>
</dbReference>
<dbReference type="Pfam" id="PF00097">
    <property type="entry name" value="zf-C3HC4"/>
    <property type="match status" value="1"/>
</dbReference>
<evidence type="ECO:0000313" key="16">
    <source>
        <dbReference type="EMBL" id="KAF0292615.1"/>
    </source>
</evidence>
<dbReference type="SMART" id="SM00504">
    <property type="entry name" value="Ubox"/>
    <property type="match status" value="1"/>
</dbReference>
<keyword evidence="8" id="KW-0833">Ubl conjugation pathway</keyword>
<feature type="domain" description="RING-type" evidence="14">
    <location>
        <begin position="18"/>
        <end position="57"/>
    </location>
</feature>
<dbReference type="Gene3D" id="3.30.40.10">
    <property type="entry name" value="Zinc/RING finger domain, C3HC4 (zinc finger)"/>
    <property type="match status" value="2"/>
</dbReference>
<comment type="caution">
    <text evidence="15">The sequence shown here is derived from an EMBL/GenBank/DDBJ whole genome shotgun (WGS) entry which is preliminary data.</text>
</comment>
<evidence type="ECO:0000256" key="6">
    <source>
        <dbReference type="ARBA" id="ARBA00022723"/>
    </source>
</evidence>
<dbReference type="InterPro" id="IPR001841">
    <property type="entry name" value="Znf_RING"/>
</dbReference>
<dbReference type="EC" id="2.3.2.27" evidence="3"/>
<dbReference type="InterPro" id="IPR015036">
    <property type="entry name" value="NRDP1"/>
</dbReference>
<feature type="coiled-coil region" evidence="13">
    <location>
        <begin position="135"/>
        <end position="169"/>
    </location>
</feature>
<organism evidence="15 17">
    <name type="scientific">Amphibalanus amphitrite</name>
    <name type="common">Striped barnacle</name>
    <name type="synonym">Balanus amphitrite</name>
    <dbReference type="NCBI Taxonomy" id="1232801"/>
    <lineage>
        <taxon>Eukaryota</taxon>
        <taxon>Metazoa</taxon>
        <taxon>Ecdysozoa</taxon>
        <taxon>Arthropoda</taxon>
        <taxon>Crustacea</taxon>
        <taxon>Multicrustacea</taxon>
        <taxon>Cirripedia</taxon>
        <taxon>Thoracica</taxon>
        <taxon>Thoracicalcarea</taxon>
        <taxon>Balanomorpha</taxon>
        <taxon>Balanoidea</taxon>
        <taxon>Balanidae</taxon>
        <taxon>Amphibalaninae</taxon>
        <taxon>Amphibalanus</taxon>
    </lineage>
</organism>
<keyword evidence="13" id="KW-0175">Coiled coil</keyword>
<evidence type="ECO:0000256" key="9">
    <source>
        <dbReference type="ARBA" id="ARBA00022833"/>
    </source>
</evidence>
<evidence type="ECO:0000256" key="1">
    <source>
        <dbReference type="ARBA" id="ARBA00000900"/>
    </source>
</evidence>
<keyword evidence="9" id="KW-0862">Zinc</keyword>
<reference evidence="15 17" key="1">
    <citation type="submission" date="2019-07" db="EMBL/GenBank/DDBJ databases">
        <title>Draft genome assembly of a fouling barnacle, Amphibalanus amphitrite (Darwin, 1854): The first reference genome for Thecostraca.</title>
        <authorList>
            <person name="Kim W."/>
        </authorList>
    </citation>
    <scope>NUCLEOTIDE SEQUENCE [LARGE SCALE GENOMIC DNA]</scope>
    <source>
        <strain evidence="15">SNU_AA5</strain>
        <tissue evidence="15">Soma without cirri and trophi</tissue>
    </source>
</reference>
<dbReference type="GO" id="GO:0061630">
    <property type="term" value="F:ubiquitin protein ligase activity"/>
    <property type="evidence" value="ECO:0007669"/>
    <property type="project" value="UniProtKB-EC"/>
</dbReference>
<dbReference type="PROSITE" id="PS50089">
    <property type="entry name" value="ZF_RING_2"/>
    <property type="match status" value="1"/>
</dbReference>
<dbReference type="GO" id="GO:0008270">
    <property type="term" value="F:zinc ion binding"/>
    <property type="evidence" value="ECO:0007669"/>
    <property type="project" value="UniProtKB-KW"/>
</dbReference>
<evidence type="ECO:0000259" key="14">
    <source>
        <dbReference type="PROSITE" id="PS50089"/>
    </source>
</evidence>
<dbReference type="GO" id="GO:0016567">
    <property type="term" value="P:protein ubiquitination"/>
    <property type="evidence" value="ECO:0007669"/>
    <property type="project" value="UniProtKB-UniPathway"/>
</dbReference>
<evidence type="ECO:0000256" key="10">
    <source>
        <dbReference type="ARBA" id="ARBA00030556"/>
    </source>
</evidence>
<dbReference type="UniPathway" id="UPA00143"/>
<evidence type="ECO:0000256" key="3">
    <source>
        <dbReference type="ARBA" id="ARBA00012483"/>
    </source>
</evidence>
<evidence type="ECO:0000256" key="13">
    <source>
        <dbReference type="SAM" id="Coils"/>
    </source>
</evidence>
<protein>
    <recommendedName>
        <fullName evidence="4">E3 ubiquitin-protein ligase NRDP1</fullName>
        <ecNumber evidence="3">2.3.2.27</ecNumber>
    </recommendedName>
    <alternativeName>
        <fullName evidence="10">RING finger protein 41</fullName>
    </alternativeName>
    <alternativeName>
        <fullName evidence="11">RING-type E3 ubiquitin transferase NRDP1</fullName>
    </alternativeName>
</protein>
<evidence type="ECO:0000313" key="15">
    <source>
        <dbReference type="EMBL" id="KAF0291136.1"/>
    </source>
</evidence>
<dbReference type="InterPro" id="IPR018957">
    <property type="entry name" value="Znf_C3HC4_RING-type"/>
</dbReference>
<sequence length="324" mass="36949">MGIDSNRFEGPVDEELICPICSSVLEDPVQAPACEHAFCRGCITEWLSRQQICPVDRQEITAAQLKPVPRILRNLLARLLIVCDNQQYGCTVVINLDRLESHLKECEHNPKRPVQCEQGCGMVVPMDEVKEHNCVRELRALVERQNETMATLQQELADNKFQIGQLNRELNLVKEFMHAMRGSDPRMRTLADRMEQDEVVRWSASLPRARVTRWGGMISTPDAVLKVVIQRALCESGSPPHIIEDLMDNSHERRWPTGLSTLETRQANRRHYENYVCRRIPGKQAVIVMACENQHMNEDMILEPGLVLIFAHGVETDANFQPPA</sequence>
<dbReference type="InterPro" id="IPR037255">
    <property type="entry name" value="NRDP1_C"/>
</dbReference>
<accession>A0A6A4V979</accession>
<dbReference type="SUPFAM" id="SSF49599">
    <property type="entry name" value="TRAF domain-like"/>
    <property type="match status" value="1"/>
</dbReference>
<dbReference type="InterPro" id="IPR003613">
    <property type="entry name" value="Ubox_domain"/>
</dbReference>
<dbReference type="CDD" id="cd16634">
    <property type="entry name" value="mRING-HC-C3HC3D_Nrdp1"/>
    <property type="match status" value="1"/>
</dbReference>
<dbReference type="FunFam" id="3.30.40.10:FF:000268">
    <property type="entry name" value="E3 ubiquitin-protein ligase NRDP1"/>
    <property type="match status" value="1"/>
</dbReference>